<evidence type="ECO:0000256" key="1">
    <source>
        <dbReference type="SAM" id="MobiDB-lite"/>
    </source>
</evidence>
<keyword evidence="3" id="KW-1185">Reference proteome</keyword>
<sequence length="160" mass="18060">MEKKTHDANETVLNHLKDHLVPGRSPNGNRLRKSSDRGRTQTLPGSHAPGLFISFVFSVEQAQKFTGIKEVHIWGREYSNSYGVVEYSQRRLGVLIPEDRLALDTLIGTPHNLEMEARAALNAIDMVLTTDPHQLKRVSHNAMERRQEIAVNEDVRGSLQ</sequence>
<protein>
    <submittedName>
        <fullName evidence="2">Uncharacterized protein</fullName>
    </submittedName>
</protein>
<name>A0A0C2GCN4_9BILA</name>
<feature type="region of interest" description="Disordered" evidence="1">
    <location>
        <begin position="1"/>
        <end position="45"/>
    </location>
</feature>
<evidence type="ECO:0000313" key="2">
    <source>
        <dbReference type="EMBL" id="KIH54796.1"/>
    </source>
</evidence>
<reference evidence="2 3" key="1">
    <citation type="submission" date="2013-12" db="EMBL/GenBank/DDBJ databases">
        <title>Draft genome of the parsitic nematode Ancylostoma duodenale.</title>
        <authorList>
            <person name="Mitreva M."/>
        </authorList>
    </citation>
    <scope>NUCLEOTIDE SEQUENCE [LARGE SCALE GENOMIC DNA]</scope>
    <source>
        <strain evidence="2 3">Zhejiang</strain>
    </source>
</reference>
<dbReference type="Proteomes" id="UP000054047">
    <property type="component" value="Unassembled WGS sequence"/>
</dbReference>
<gene>
    <name evidence="2" type="ORF">ANCDUO_15055</name>
</gene>
<dbReference type="EMBL" id="KN738463">
    <property type="protein sequence ID" value="KIH54796.1"/>
    <property type="molecule type" value="Genomic_DNA"/>
</dbReference>
<evidence type="ECO:0000313" key="3">
    <source>
        <dbReference type="Proteomes" id="UP000054047"/>
    </source>
</evidence>
<proteinExistence type="predicted"/>
<accession>A0A0C2GCN4</accession>
<feature type="compositionally biased region" description="Basic and acidic residues" evidence="1">
    <location>
        <begin position="1"/>
        <end position="21"/>
    </location>
</feature>
<organism evidence="2 3">
    <name type="scientific">Ancylostoma duodenale</name>
    <dbReference type="NCBI Taxonomy" id="51022"/>
    <lineage>
        <taxon>Eukaryota</taxon>
        <taxon>Metazoa</taxon>
        <taxon>Ecdysozoa</taxon>
        <taxon>Nematoda</taxon>
        <taxon>Chromadorea</taxon>
        <taxon>Rhabditida</taxon>
        <taxon>Rhabditina</taxon>
        <taxon>Rhabditomorpha</taxon>
        <taxon>Strongyloidea</taxon>
        <taxon>Ancylostomatidae</taxon>
        <taxon>Ancylostomatinae</taxon>
        <taxon>Ancylostoma</taxon>
    </lineage>
</organism>
<dbReference type="AlphaFoldDB" id="A0A0C2GCN4"/>